<evidence type="ECO:0000256" key="8">
    <source>
        <dbReference type="ARBA" id="ARBA00022723"/>
    </source>
</evidence>
<comment type="catalytic activity">
    <reaction evidence="19">
        <text>AMP + H2O = adenosine + phosphate</text>
        <dbReference type="Rhea" id="RHEA:29375"/>
        <dbReference type="ChEBI" id="CHEBI:15377"/>
        <dbReference type="ChEBI" id="CHEBI:16335"/>
        <dbReference type="ChEBI" id="CHEBI:43474"/>
        <dbReference type="ChEBI" id="CHEBI:456215"/>
    </reaction>
    <physiologicalReaction direction="left-to-right" evidence="19">
        <dbReference type="Rhea" id="RHEA:29376"/>
    </physiologicalReaction>
</comment>
<evidence type="ECO:0000256" key="12">
    <source>
        <dbReference type="ARBA" id="ARBA00022837"/>
    </source>
</evidence>
<comment type="catalytic activity">
    <reaction evidence="18">
        <text>a phosphate monoester + H2O = an alcohol + phosphate</text>
        <dbReference type="Rhea" id="RHEA:15017"/>
        <dbReference type="ChEBI" id="CHEBI:15377"/>
        <dbReference type="ChEBI" id="CHEBI:30879"/>
        <dbReference type="ChEBI" id="CHEBI:43474"/>
        <dbReference type="ChEBI" id="CHEBI:67140"/>
        <dbReference type="EC" id="3.1.3.1"/>
    </reaction>
    <physiologicalReaction direction="left-to-right" evidence="18">
        <dbReference type="Rhea" id="RHEA:15018"/>
    </physiologicalReaction>
</comment>
<dbReference type="GO" id="GO:0046872">
    <property type="term" value="F:metal ion binding"/>
    <property type="evidence" value="ECO:0007669"/>
    <property type="project" value="UniProtKB-KW"/>
</dbReference>
<evidence type="ECO:0000256" key="7">
    <source>
        <dbReference type="ARBA" id="ARBA00022591"/>
    </source>
</evidence>
<keyword evidence="13 27" id="KW-0460">Magnesium</keyword>
<keyword evidence="15" id="KW-1015">Disulfide bond</keyword>
<evidence type="ECO:0000256" key="21">
    <source>
        <dbReference type="ARBA" id="ARBA00048097"/>
    </source>
</evidence>
<sequence>MLLMMLLLLMMLMMLMLMSPEAELQPDYWVQAAQETLAQALNLAPNTNTARNVILFLGDGMGIPTITATRIFKGQLLGQPGEDFQLAMDSFPYVALSKTYNTNAQVPDSAGTATAYLCGVKANEGTVGLSAAARRSECTTANGNEVTSILRWAKDAGKSTGIVTTTRVSHATPSAAYAHSVERDWYSDANLPADAVGKCKDISLQLVENIPGINVVMGGGRHYMLPNTTQDPEYPGRMGGRRDGRDLVKEWMNKSENSNGKYVWNREQLLAVDVSKTDHLLGLFEPMDMLYELDRNKTVDPSLVEMVKVALRILTKNPKGFFLLVEGEWVRGGVMAPHQLAHQLAHQ</sequence>
<evidence type="ECO:0000256" key="29">
    <source>
        <dbReference type="RuleBase" id="RU003947"/>
    </source>
</evidence>
<dbReference type="InterPro" id="IPR001952">
    <property type="entry name" value="Alkaline_phosphatase"/>
</dbReference>
<comment type="catalytic activity">
    <reaction evidence="21">
        <text>diphosphate + H2O = 2 phosphate + H(+)</text>
        <dbReference type="Rhea" id="RHEA:24576"/>
        <dbReference type="ChEBI" id="CHEBI:15377"/>
        <dbReference type="ChEBI" id="CHEBI:15378"/>
        <dbReference type="ChEBI" id="CHEBI:33019"/>
        <dbReference type="ChEBI" id="CHEBI:43474"/>
    </reaction>
    <physiologicalReaction direction="left-to-right" evidence="21">
        <dbReference type="Rhea" id="RHEA:24577"/>
    </physiologicalReaction>
</comment>
<evidence type="ECO:0000256" key="9">
    <source>
        <dbReference type="ARBA" id="ARBA00022729"/>
    </source>
</evidence>
<evidence type="ECO:0000256" key="15">
    <source>
        <dbReference type="ARBA" id="ARBA00023157"/>
    </source>
</evidence>
<evidence type="ECO:0000256" key="6">
    <source>
        <dbReference type="ARBA" id="ARBA00022553"/>
    </source>
</evidence>
<comment type="catalytic activity">
    <reaction evidence="23">
        <text>phosphoethanolamine + H2O = ethanolamine + phosphate</text>
        <dbReference type="Rhea" id="RHEA:16089"/>
        <dbReference type="ChEBI" id="CHEBI:15377"/>
        <dbReference type="ChEBI" id="CHEBI:43474"/>
        <dbReference type="ChEBI" id="CHEBI:57603"/>
        <dbReference type="ChEBI" id="CHEBI:58190"/>
    </reaction>
    <physiologicalReaction direction="left-to-right" evidence="23">
        <dbReference type="Rhea" id="RHEA:16090"/>
    </physiologicalReaction>
</comment>
<comment type="similarity">
    <text evidence="3 28">Belongs to the alkaline phosphatase family.</text>
</comment>
<comment type="cofactor">
    <cofactor evidence="27">
        <name>Mg(2+)</name>
        <dbReference type="ChEBI" id="CHEBI:18420"/>
    </cofactor>
    <text evidence="27">Binds 1 Mg(2+) ion.</text>
</comment>
<feature type="active site" description="Phosphoserine intermediate" evidence="26">
    <location>
        <position position="109"/>
    </location>
</feature>
<dbReference type="InterPro" id="IPR017850">
    <property type="entry name" value="Alkaline_phosphatase_core_sf"/>
</dbReference>
<comment type="cofactor">
    <cofactor evidence="1">
        <name>Ca(2+)</name>
        <dbReference type="ChEBI" id="CHEBI:29108"/>
    </cofactor>
</comment>
<feature type="binding site" evidence="27">
    <location>
        <position position="170"/>
    </location>
    <ligand>
        <name>Mg(2+)</name>
        <dbReference type="ChEBI" id="CHEBI:18420"/>
    </ligand>
</feature>
<dbReference type="PANTHER" id="PTHR11596:SF74">
    <property type="entry name" value="ALKALINE PHOSPHATASE, TISSUE-NONSPECIFIC ISOZYME"/>
    <property type="match status" value="1"/>
</dbReference>
<keyword evidence="31" id="KW-1185">Reference proteome</keyword>
<keyword evidence="12" id="KW-0106">Calcium</keyword>
<dbReference type="Pfam" id="PF00245">
    <property type="entry name" value="Alk_phosphatase"/>
    <property type="match status" value="1"/>
</dbReference>
<dbReference type="Gene3D" id="3.40.720.10">
    <property type="entry name" value="Alkaline Phosphatase, subunit A"/>
    <property type="match status" value="1"/>
</dbReference>
<dbReference type="CDD" id="cd16012">
    <property type="entry name" value="ALP"/>
    <property type="match status" value="1"/>
</dbReference>
<feature type="binding site" evidence="27">
    <location>
        <position position="59"/>
    </location>
    <ligand>
        <name>Mg(2+)</name>
        <dbReference type="ChEBI" id="CHEBI:18420"/>
    </ligand>
</feature>
<comment type="catalytic activity">
    <reaction evidence="25">
        <text>ADP + H2O = AMP + phosphate + H(+)</text>
        <dbReference type="Rhea" id="RHEA:61436"/>
        <dbReference type="ChEBI" id="CHEBI:15377"/>
        <dbReference type="ChEBI" id="CHEBI:15378"/>
        <dbReference type="ChEBI" id="CHEBI:43474"/>
        <dbReference type="ChEBI" id="CHEBI:456215"/>
        <dbReference type="ChEBI" id="CHEBI:456216"/>
    </reaction>
    <physiologicalReaction direction="left-to-right" evidence="25">
        <dbReference type="Rhea" id="RHEA:61437"/>
    </physiologicalReaction>
</comment>
<keyword evidence="7" id="KW-0091">Biomineralization</keyword>
<evidence type="ECO:0000256" key="18">
    <source>
        <dbReference type="ARBA" id="ARBA00036105"/>
    </source>
</evidence>
<comment type="cofactor">
    <cofactor evidence="27">
        <name>Zn(2+)</name>
        <dbReference type="ChEBI" id="CHEBI:29105"/>
    </cofactor>
    <text evidence="27">Binds 2 Zn(2+) ions.</text>
</comment>
<comment type="catalytic activity">
    <reaction evidence="24">
        <text>pyridoxal 5'-phosphate + H2O = pyridoxal + phosphate</text>
        <dbReference type="Rhea" id="RHEA:20533"/>
        <dbReference type="ChEBI" id="CHEBI:15377"/>
        <dbReference type="ChEBI" id="CHEBI:17310"/>
        <dbReference type="ChEBI" id="CHEBI:43474"/>
        <dbReference type="ChEBI" id="CHEBI:597326"/>
    </reaction>
    <physiologicalReaction direction="left-to-right" evidence="24">
        <dbReference type="Rhea" id="RHEA:20534"/>
    </physiologicalReaction>
</comment>
<evidence type="ECO:0000256" key="16">
    <source>
        <dbReference type="ARBA" id="ARBA00023180"/>
    </source>
</evidence>
<feature type="chain" id="PRO_5042543372" description="Alkaline phosphatase" evidence="30">
    <location>
        <begin position="25"/>
        <end position="347"/>
    </location>
</feature>
<comment type="catalytic activity">
    <reaction evidence="22">
        <text>ATP + H2O = ADP + phosphate + H(+)</text>
        <dbReference type="Rhea" id="RHEA:13065"/>
        <dbReference type="ChEBI" id="CHEBI:15377"/>
        <dbReference type="ChEBI" id="CHEBI:15378"/>
        <dbReference type="ChEBI" id="CHEBI:30616"/>
        <dbReference type="ChEBI" id="CHEBI:43474"/>
        <dbReference type="ChEBI" id="CHEBI:456216"/>
    </reaction>
    <physiologicalReaction direction="left-to-right" evidence="22">
        <dbReference type="Rhea" id="RHEA:13066"/>
    </physiologicalReaction>
</comment>
<evidence type="ECO:0000256" key="26">
    <source>
        <dbReference type="PIRSR" id="PIRSR601952-1"/>
    </source>
</evidence>
<dbReference type="PROSITE" id="PS00123">
    <property type="entry name" value="ALKALINE_PHOSPHATASE"/>
    <property type="match status" value="1"/>
</dbReference>
<accession>A0AAJ7WKU4</accession>
<evidence type="ECO:0000256" key="2">
    <source>
        <dbReference type="ARBA" id="ARBA00004193"/>
    </source>
</evidence>
<keyword evidence="17" id="KW-0449">Lipoprotein</keyword>
<evidence type="ECO:0000256" key="13">
    <source>
        <dbReference type="ARBA" id="ARBA00022842"/>
    </source>
</evidence>
<dbReference type="GO" id="GO:0004035">
    <property type="term" value="F:alkaline phosphatase activity"/>
    <property type="evidence" value="ECO:0007669"/>
    <property type="project" value="UniProtKB-EC"/>
</dbReference>
<evidence type="ECO:0000256" key="5">
    <source>
        <dbReference type="ARBA" id="ARBA00022475"/>
    </source>
</evidence>
<dbReference type="EC" id="3.1.3.1" evidence="29"/>
<evidence type="ECO:0000313" key="31">
    <source>
        <dbReference type="Proteomes" id="UP001318040"/>
    </source>
</evidence>
<dbReference type="AlphaFoldDB" id="A0AAJ7WKU4"/>
<evidence type="ECO:0000256" key="30">
    <source>
        <dbReference type="SAM" id="SignalP"/>
    </source>
</evidence>
<keyword evidence="16" id="KW-0325">Glycoprotein</keyword>
<keyword evidence="5" id="KW-1003">Cell membrane</keyword>
<reference evidence="32" key="1">
    <citation type="submission" date="2025-08" db="UniProtKB">
        <authorList>
            <consortium name="RefSeq"/>
        </authorList>
    </citation>
    <scope>IDENTIFICATION</scope>
    <source>
        <tissue evidence="32">Sperm</tissue>
    </source>
</reference>
<evidence type="ECO:0000256" key="23">
    <source>
        <dbReference type="ARBA" id="ARBA00048929"/>
    </source>
</evidence>
<comment type="subcellular location">
    <subcellularLocation>
        <location evidence="2">Cell membrane</location>
        <topology evidence="2">Lipid-anchor</topology>
    </subcellularLocation>
    <subcellularLocation>
        <location evidence="20">Extracellular vesicle membrane</location>
        <topology evidence="20">Lipid-anchor</topology>
        <topology evidence="20">GPI-anchor</topology>
    </subcellularLocation>
</comment>
<feature type="binding site" evidence="27">
    <location>
        <position position="326"/>
    </location>
    <ligand>
        <name>Mg(2+)</name>
        <dbReference type="ChEBI" id="CHEBI:18420"/>
    </ligand>
</feature>
<gene>
    <name evidence="32" type="primary">ALPL</name>
</gene>
<keyword evidence="10 29" id="KW-0378">Hydrolase</keyword>
<dbReference type="Proteomes" id="UP001318040">
    <property type="component" value="Unplaced"/>
</dbReference>
<evidence type="ECO:0000256" key="25">
    <source>
        <dbReference type="ARBA" id="ARBA00049526"/>
    </source>
</evidence>
<evidence type="ECO:0000256" key="10">
    <source>
        <dbReference type="ARBA" id="ARBA00022801"/>
    </source>
</evidence>
<evidence type="ECO:0000256" key="11">
    <source>
        <dbReference type="ARBA" id="ARBA00022833"/>
    </source>
</evidence>
<evidence type="ECO:0000256" key="17">
    <source>
        <dbReference type="ARBA" id="ARBA00023288"/>
    </source>
</evidence>
<feature type="non-terminal residue" evidence="32">
    <location>
        <position position="347"/>
    </location>
</feature>
<dbReference type="KEGG" id="pmrn:116938462"/>
<dbReference type="InterPro" id="IPR018299">
    <property type="entry name" value="Alkaline_phosphatase_AS"/>
</dbReference>
<evidence type="ECO:0000256" key="19">
    <source>
        <dbReference type="ARBA" id="ARBA00036923"/>
    </source>
</evidence>
<dbReference type="GO" id="GO:0005886">
    <property type="term" value="C:plasma membrane"/>
    <property type="evidence" value="ECO:0007669"/>
    <property type="project" value="UniProtKB-SubCell"/>
</dbReference>
<evidence type="ECO:0000313" key="32">
    <source>
        <dbReference type="RefSeq" id="XP_032801469.1"/>
    </source>
</evidence>
<keyword evidence="11 27" id="KW-0862">Zinc</keyword>
<dbReference type="RefSeq" id="XP_032801469.1">
    <property type="nucleotide sequence ID" value="XM_032945578.1"/>
</dbReference>
<dbReference type="PANTHER" id="PTHR11596">
    <property type="entry name" value="ALKALINE PHOSPHATASE"/>
    <property type="match status" value="1"/>
</dbReference>
<evidence type="ECO:0000256" key="27">
    <source>
        <dbReference type="PIRSR" id="PIRSR601952-2"/>
    </source>
</evidence>
<dbReference type="PRINTS" id="PR00113">
    <property type="entry name" value="ALKPHPHTASE"/>
</dbReference>
<proteinExistence type="inferred from homology"/>
<protein>
    <recommendedName>
        <fullName evidence="29">Alkaline phosphatase</fullName>
        <ecNumber evidence="29">3.1.3.1</ecNumber>
    </recommendedName>
</protein>
<organism evidence="31 32">
    <name type="scientific">Petromyzon marinus</name>
    <name type="common">Sea lamprey</name>
    <dbReference type="NCBI Taxonomy" id="7757"/>
    <lineage>
        <taxon>Eukaryota</taxon>
        <taxon>Metazoa</taxon>
        <taxon>Chordata</taxon>
        <taxon>Craniata</taxon>
        <taxon>Vertebrata</taxon>
        <taxon>Cyclostomata</taxon>
        <taxon>Hyperoartia</taxon>
        <taxon>Petromyzontiformes</taxon>
        <taxon>Petromyzontidae</taxon>
        <taxon>Petromyzon</taxon>
    </lineage>
</organism>
<dbReference type="SMART" id="SM00098">
    <property type="entry name" value="alkPPc"/>
    <property type="match status" value="1"/>
</dbReference>
<keyword evidence="6" id="KW-0597">Phosphoprotein</keyword>
<evidence type="ECO:0000256" key="20">
    <source>
        <dbReference type="ARBA" id="ARBA00037828"/>
    </source>
</evidence>
<keyword evidence="14" id="KW-0472">Membrane</keyword>
<feature type="binding site" evidence="27">
    <location>
        <position position="59"/>
    </location>
    <ligand>
        <name>Zn(2+)</name>
        <dbReference type="ChEBI" id="CHEBI:29105"/>
        <label>2</label>
    </ligand>
</feature>
<dbReference type="SUPFAM" id="SSF53649">
    <property type="entry name" value="Alkaline phosphatase-like"/>
    <property type="match status" value="1"/>
</dbReference>
<comment type="subunit">
    <text evidence="4">Homodimer.</text>
</comment>
<feature type="signal peptide" evidence="30">
    <location>
        <begin position="1"/>
        <end position="24"/>
    </location>
</feature>
<feature type="binding site" evidence="27">
    <location>
        <position position="172"/>
    </location>
    <ligand>
        <name>Mg(2+)</name>
        <dbReference type="ChEBI" id="CHEBI:18420"/>
    </ligand>
</feature>
<name>A0AAJ7WKU4_PETMA</name>
<evidence type="ECO:0000256" key="4">
    <source>
        <dbReference type="ARBA" id="ARBA00011738"/>
    </source>
</evidence>
<dbReference type="GO" id="GO:0031214">
    <property type="term" value="P:biomineral tissue development"/>
    <property type="evidence" value="ECO:0007669"/>
    <property type="project" value="UniProtKB-KW"/>
</dbReference>
<evidence type="ECO:0000256" key="1">
    <source>
        <dbReference type="ARBA" id="ARBA00001913"/>
    </source>
</evidence>
<evidence type="ECO:0000256" key="14">
    <source>
        <dbReference type="ARBA" id="ARBA00023136"/>
    </source>
</evidence>
<keyword evidence="8 27" id="KW-0479">Metal-binding</keyword>
<evidence type="ECO:0000256" key="28">
    <source>
        <dbReference type="RuleBase" id="RU003946"/>
    </source>
</evidence>
<keyword evidence="9 30" id="KW-0732">Signal</keyword>
<evidence type="ECO:0000256" key="22">
    <source>
        <dbReference type="ARBA" id="ARBA00048778"/>
    </source>
</evidence>
<evidence type="ECO:0000256" key="24">
    <source>
        <dbReference type="ARBA" id="ARBA00049444"/>
    </source>
</evidence>
<evidence type="ECO:0000256" key="3">
    <source>
        <dbReference type="ARBA" id="ARBA00005984"/>
    </source>
</evidence>